<feature type="transmembrane region" description="Helical" evidence="1">
    <location>
        <begin position="126"/>
        <end position="152"/>
    </location>
</feature>
<dbReference type="EMBL" id="BRVP01000015">
    <property type="protein sequence ID" value="GLB53266.1"/>
    <property type="molecule type" value="Genomic_DNA"/>
</dbReference>
<feature type="transmembrane region" description="Helical" evidence="1">
    <location>
        <begin position="194"/>
        <end position="217"/>
    </location>
</feature>
<name>A0A9W6B5M9_9FLAO</name>
<dbReference type="AlphaFoldDB" id="A0A9W6B5M9"/>
<keyword evidence="4" id="KW-1185">Reference proteome</keyword>
<reference evidence="3" key="1">
    <citation type="submission" date="2022-07" db="EMBL/GenBank/DDBJ databases">
        <title>Taxonomy of Novel Oxalotrophic and Methylotrophic Bacteria.</title>
        <authorList>
            <person name="Sahin N."/>
            <person name="Tani A."/>
        </authorList>
    </citation>
    <scope>NUCLEOTIDE SEQUENCE</scope>
    <source>
        <strain evidence="3">AM327</strain>
    </source>
</reference>
<feature type="transmembrane region" description="Helical" evidence="1">
    <location>
        <begin position="6"/>
        <end position="29"/>
    </location>
</feature>
<proteinExistence type="predicted"/>
<dbReference type="InterPro" id="IPR039447">
    <property type="entry name" value="UreH-like_TM_dom"/>
</dbReference>
<accession>A0A9W6B5M9</accession>
<feature type="domain" description="Urease accessory protein UreH-like transmembrane" evidence="2">
    <location>
        <begin position="5"/>
        <end position="203"/>
    </location>
</feature>
<evidence type="ECO:0000259" key="2">
    <source>
        <dbReference type="Pfam" id="PF13386"/>
    </source>
</evidence>
<keyword evidence="1" id="KW-0472">Membrane</keyword>
<organism evidence="3 4">
    <name type="scientific">Neptunitalea chrysea</name>
    <dbReference type="NCBI Taxonomy" id="1647581"/>
    <lineage>
        <taxon>Bacteria</taxon>
        <taxon>Pseudomonadati</taxon>
        <taxon>Bacteroidota</taxon>
        <taxon>Flavobacteriia</taxon>
        <taxon>Flavobacteriales</taxon>
        <taxon>Flavobacteriaceae</taxon>
        <taxon>Neptunitalea</taxon>
    </lineage>
</organism>
<dbReference type="Pfam" id="PF13386">
    <property type="entry name" value="DsbD_2"/>
    <property type="match status" value="1"/>
</dbReference>
<feature type="transmembrane region" description="Helical" evidence="1">
    <location>
        <begin position="158"/>
        <end position="182"/>
    </location>
</feature>
<protein>
    <submittedName>
        <fullName evidence="3">Membrane protein</fullName>
    </submittedName>
</protein>
<evidence type="ECO:0000313" key="4">
    <source>
        <dbReference type="Proteomes" id="UP001143545"/>
    </source>
</evidence>
<evidence type="ECO:0000313" key="3">
    <source>
        <dbReference type="EMBL" id="GLB53266.1"/>
    </source>
</evidence>
<feature type="transmembrane region" description="Helical" evidence="1">
    <location>
        <begin position="49"/>
        <end position="69"/>
    </location>
</feature>
<gene>
    <name evidence="3" type="ORF">NBRC110019_23060</name>
</gene>
<sequence length="233" mass="25407">MLISAFIIGFLGSFHCVGMCGPIAFMLPLDRSNHVTKFFQIMSYHMGRFLSYATIGAIFGILGTGFYISGYQQQLSITVGILMLLTVIIPQSTLQKVSITKPVYKLISKLKSALGKQFKKRSYSSLFTIGLLNGLLPCGLVYMAVFGALALGNPVKSALYMVLFGLGTLPLMSAAAYIGNFLNNTIRYKIQKLVPVFIGIIAVFFILRGLGLGIPYISPSNINLMVKEAPNCH</sequence>
<dbReference type="PANTHER" id="PTHR42208:SF1">
    <property type="entry name" value="HEAVY METAL TRANSPORTER"/>
    <property type="match status" value="1"/>
</dbReference>
<keyword evidence="1" id="KW-1133">Transmembrane helix</keyword>
<keyword evidence="1" id="KW-0812">Transmembrane</keyword>
<dbReference type="RefSeq" id="WP_281755051.1">
    <property type="nucleotide sequence ID" value="NZ_BRVP01000015.1"/>
</dbReference>
<comment type="caution">
    <text evidence="3">The sequence shown here is derived from an EMBL/GenBank/DDBJ whole genome shotgun (WGS) entry which is preliminary data.</text>
</comment>
<evidence type="ECO:0000256" key="1">
    <source>
        <dbReference type="SAM" id="Phobius"/>
    </source>
</evidence>
<dbReference type="PANTHER" id="PTHR42208">
    <property type="entry name" value="HEAVY METAL TRANSPORTER-RELATED"/>
    <property type="match status" value="1"/>
</dbReference>
<dbReference type="Proteomes" id="UP001143545">
    <property type="component" value="Unassembled WGS sequence"/>
</dbReference>